<comment type="caution">
    <text evidence="2">The sequence shown here is derived from an EMBL/GenBank/DDBJ whole genome shotgun (WGS) entry which is preliminary data.</text>
</comment>
<dbReference type="Proteomes" id="UP000434172">
    <property type="component" value="Unassembled WGS sequence"/>
</dbReference>
<protein>
    <submittedName>
        <fullName evidence="2">Uncharacterized protein</fullName>
    </submittedName>
</protein>
<gene>
    <name evidence="2" type="ORF">GQ607_003207</name>
</gene>
<name>A0A8H3WLS4_9PEZI</name>
<feature type="region of interest" description="Disordered" evidence="1">
    <location>
        <begin position="1"/>
        <end position="113"/>
    </location>
</feature>
<feature type="compositionally biased region" description="Basic and acidic residues" evidence="1">
    <location>
        <begin position="7"/>
        <end position="30"/>
    </location>
</feature>
<accession>A0A8H3WLS4</accession>
<sequence>MPPSRRPQADHPPRPHDQPQRQHKPDHDTLTSKPAYPTFRPKKGKPMGPAQTCAIAVPPNGHPLRAATTSSSHLISQEQTPRSHTRSAGGVNPQARSHHPHQHQTSDPSTRHEPNAAYIATLLKRRTSCMRHVADSTYTRTHIHLTNAPRNQHLRRNRRGHHT</sequence>
<organism evidence="2 3">
    <name type="scientific">Colletotrichum asianum</name>
    <dbReference type="NCBI Taxonomy" id="702518"/>
    <lineage>
        <taxon>Eukaryota</taxon>
        <taxon>Fungi</taxon>
        <taxon>Dikarya</taxon>
        <taxon>Ascomycota</taxon>
        <taxon>Pezizomycotina</taxon>
        <taxon>Sordariomycetes</taxon>
        <taxon>Hypocreomycetidae</taxon>
        <taxon>Glomerellales</taxon>
        <taxon>Glomerellaceae</taxon>
        <taxon>Colletotrichum</taxon>
        <taxon>Colletotrichum gloeosporioides species complex</taxon>
    </lineage>
</organism>
<feature type="compositionally biased region" description="Polar residues" evidence="1">
    <location>
        <begin position="67"/>
        <end position="82"/>
    </location>
</feature>
<reference evidence="2 3" key="1">
    <citation type="submission" date="2019-12" db="EMBL/GenBank/DDBJ databases">
        <title>A genome sequence resource for the geographically widespread anthracnose pathogen Colletotrichum asianum.</title>
        <authorList>
            <person name="Meng Y."/>
        </authorList>
    </citation>
    <scope>NUCLEOTIDE SEQUENCE [LARGE SCALE GENOMIC DNA]</scope>
    <source>
        <strain evidence="2 3">ICMP 18580</strain>
    </source>
</reference>
<dbReference type="AlphaFoldDB" id="A0A8H3WLS4"/>
<evidence type="ECO:0000256" key="1">
    <source>
        <dbReference type="SAM" id="MobiDB-lite"/>
    </source>
</evidence>
<evidence type="ECO:0000313" key="2">
    <source>
        <dbReference type="EMBL" id="KAF0329639.1"/>
    </source>
</evidence>
<keyword evidence="3" id="KW-1185">Reference proteome</keyword>
<proteinExistence type="predicted"/>
<evidence type="ECO:0000313" key="3">
    <source>
        <dbReference type="Proteomes" id="UP000434172"/>
    </source>
</evidence>
<dbReference type="EMBL" id="WOWK01000011">
    <property type="protein sequence ID" value="KAF0329639.1"/>
    <property type="molecule type" value="Genomic_DNA"/>
</dbReference>